<dbReference type="EnsemblPlants" id="AUR62008211-RA">
    <property type="protein sequence ID" value="AUR62008211-RA:cds"/>
    <property type="gene ID" value="AUR62008211"/>
</dbReference>
<evidence type="ECO:0000256" key="1">
    <source>
        <dbReference type="ARBA" id="ARBA00004123"/>
    </source>
</evidence>
<dbReference type="PANTHER" id="PTHR32263">
    <property type="entry name" value="INACTIVE POLY [ADP-RIBOSE] POLYMERASE SRO4-RELATED"/>
    <property type="match status" value="1"/>
</dbReference>
<protein>
    <recommendedName>
        <fullName evidence="3">RST domain-containing protein</fullName>
    </recommendedName>
</protein>
<dbReference type="Pfam" id="PF12174">
    <property type="entry name" value="RST"/>
    <property type="match status" value="1"/>
</dbReference>
<keyword evidence="2" id="KW-0539">Nucleus</keyword>
<dbReference type="GO" id="GO:0005634">
    <property type="term" value="C:nucleus"/>
    <property type="evidence" value="ECO:0007669"/>
    <property type="project" value="UniProtKB-SubCell"/>
</dbReference>
<dbReference type="Gramene" id="AUR62008211-RA">
    <property type="protein sequence ID" value="AUR62008211-RA:cds"/>
    <property type="gene ID" value="AUR62008211"/>
</dbReference>
<keyword evidence="5" id="KW-1185">Reference proteome</keyword>
<name>A0A803L8M2_CHEQI</name>
<evidence type="ECO:0000313" key="5">
    <source>
        <dbReference type="Proteomes" id="UP000596660"/>
    </source>
</evidence>
<dbReference type="OMA" id="RVRENCK"/>
<sequence length="194" mass="22590">MDAEEVQFYYDDDQLSDCESCVSGESNDESNDNNDGSLFGDDVVKLNEDVAVFDIIGHKFLSTLVDYDHEKRSCTTITAIYTMNWKNSRIKRARFQSFDIFRVPKDEHIRRKPETSLWMPFSTLISALSNVLPSYRMDLIIERHNDFKERKISRQEFIGTLKECVGRDFLIKLLKHCGAKVVFSHKKGVRHLKI</sequence>
<evidence type="ECO:0000259" key="3">
    <source>
        <dbReference type="PROSITE" id="PS51879"/>
    </source>
</evidence>
<dbReference type="PANTHER" id="PTHR32263:SF12">
    <property type="entry name" value="INACTIVE POLY [ADP-RIBOSE] POLYMERASE SRO4-RELATED"/>
    <property type="match status" value="1"/>
</dbReference>
<dbReference type="PROSITE" id="PS51879">
    <property type="entry name" value="RST"/>
    <property type="match status" value="1"/>
</dbReference>
<evidence type="ECO:0000313" key="4">
    <source>
        <dbReference type="EnsemblPlants" id="AUR62008211-RA:cds"/>
    </source>
</evidence>
<dbReference type="InterPro" id="IPR022003">
    <property type="entry name" value="RST"/>
</dbReference>
<dbReference type="AlphaFoldDB" id="A0A803L8M2"/>
<proteinExistence type="predicted"/>
<accession>A0A803L8M2</accession>
<organism evidence="4 5">
    <name type="scientific">Chenopodium quinoa</name>
    <name type="common">Quinoa</name>
    <dbReference type="NCBI Taxonomy" id="63459"/>
    <lineage>
        <taxon>Eukaryota</taxon>
        <taxon>Viridiplantae</taxon>
        <taxon>Streptophyta</taxon>
        <taxon>Embryophyta</taxon>
        <taxon>Tracheophyta</taxon>
        <taxon>Spermatophyta</taxon>
        <taxon>Magnoliopsida</taxon>
        <taxon>eudicotyledons</taxon>
        <taxon>Gunneridae</taxon>
        <taxon>Pentapetalae</taxon>
        <taxon>Caryophyllales</taxon>
        <taxon>Chenopodiaceae</taxon>
        <taxon>Chenopodioideae</taxon>
        <taxon>Atripliceae</taxon>
        <taxon>Chenopodium</taxon>
    </lineage>
</organism>
<evidence type="ECO:0000256" key="2">
    <source>
        <dbReference type="ARBA" id="ARBA00023242"/>
    </source>
</evidence>
<reference evidence="4" key="1">
    <citation type="journal article" date="2017" name="Nature">
        <title>The genome of Chenopodium quinoa.</title>
        <authorList>
            <person name="Jarvis D.E."/>
            <person name="Ho Y.S."/>
            <person name="Lightfoot D.J."/>
            <person name="Schmoeckel S.M."/>
            <person name="Li B."/>
            <person name="Borm T.J.A."/>
            <person name="Ohyanagi H."/>
            <person name="Mineta K."/>
            <person name="Michell C.T."/>
            <person name="Saber N."/>
            <person name="Kharbatia N.M."/>
            <person name="Rupper R.R."/>
            <person name="Sharp A.R."/>
            <person name="Dally N."/>
            <person name="Boughton B.A."/>
            <person name="Woo Y.H."/>
            <person name="Gao G."/>
            <person name="Schijlen E.G.W.M."/>
            <person name="Guo X."/>
            <person name="Momin A.A."/>
            <person name="Negrao S."/>
            <person name="Al-Babili S."/>
            <person name="Gehring C."/>
            <person name="Roessner U."/>
            <person name="Jung C."/>
            <person name="Murphy K."/>
            <person name="Arold S.T."/>
            <person name="Gojobori T."/>
            <person name="van der Linden C.G."/>
            <person name="van Loo E.N."/>
            <person name="Jellen E.N."/>
            <person name="Maughan P.J."/>
            <person name="Tester M."/>
        </authorList>
    </citation>
    <scope>NUCLEOTIDE SEQUENCE [LARGE SCALE GENOMIC DNA]</scope>
    <source>
        <strain evidence="4">cv. PI 614886</strain>
    </source>
</reference>
<dbReference type="Proteomes" id="UP000596660">
    <property type="component" value="Unplaced"/>
</dbReference>
<feature type="domain" description="RST" evidence="3">
    <location>
        <begin position="112"/>
        <end position="183"/>
    </location>
</feature>
<reference evidence="4" key="2">
    <citation type="submission" date="2021-03" db="UniProtKB">
        <authorList>
            <consortium name="EnsemblPlants"/>
        </authorList>
    </citation>
    <scope>IDENTIFICATION</scope>
</reference>
<dbReference type="InterPro" id="IPR044964">
    <property type="entry name" value="RCD1/SRO1-5"/>
</dbReference>
<comment type="subcellular location">
    <subcellularLocation>
        <location evidence="1">Nucleus</location>
    </subcellularLocation>
</comment>